<feature type="region of interest" description="Disordered" evidence="1">
    <location>
        <begin position="154"/>
        <end position="196"/>
    </location>
</feature>
<feature type="compositionally biased region" description="Acidic residues" evidence="1">
    <location>
        <begin position="154"/>
        <end position="173"/>
    </location>
</feature>
<dbReference type="EMBL" id="JBIACK010000004">
    <property type="protein sequence ID" value="MFE8701042.1"/>
    <property type="molecule type" value="Genomic_DNA"/>
</dbReference>
<feature type="transmembrane region" description="Helical" evidence="2">
    <location>
        <begin position="295"/>
        <end position="315"/>
    </location>
</feature>
<dbReference type="RefSeq" id="WP_389360811.1">
    <property type="nucleotide sequence ID" value="NZ_JBIACK010000004.1"/>
</dbReference>
<gene>
    <name evidence="4" type="ORF">ACFYKX_10475</name>
</gene>
<organism evidence="4 5">
    <name type="scientific">Cytobacillus spartinae</name>
    <dbReference type="NCBI Taxonomy" id="3299023"/>
    <lineage>
        <taxon>Bacteria</taxon>
        <taxon>Bacillati</taxon>
        <taxon>Bacillota</taxon>
        <taxon>Bacilli</taxon>
        <taxon>Bacillales</taxon>
        <taxon>Bacillaceae</taxon>
        <taxon>Cytobacillus</taxon>
    </lineage>
</organism>
<evidence type="ECO:0000256" key="1">
    <source>
        <dbReference type="SAM" id="MobiDB-lite"/>
    </source>
</evidence>
<keyword evidence="2" id="KW-0812">Transmembrane</keyword>
<proteinExistence type="predicted"/>
<feature type="transmembrane region" description="Helical" evidence="2">
    <location>
        <begin position="266"/>
        <end position="283"/>
    </location>
</feature>
<evidence type="ECO:0000256" key="2">
    <source>
        <dbReference type="SAM" id="Phobius"/>
    </source>
</evidence>
<keyword evidence="2" id="KW-1133">Transmembrane helix</keyword>
<reference evidence="4 5" key="1">
    <citation type="submission" date="2024-08" db="EMBL/GenBank/DDBJ databases">
        <title>Two novel Cytobacillus novel species.</title>
        <authorList>
            <person name="Liu G."/>
        </authorList>
    </citation>
    <scope>NUCLEOTIDE SEQUENCE [LARGE SCALE GENOMIC DNA]</scope>
    <source>
        <strain evidence="4 5">FJAT-54145</strain>
    </source>
</reference>
<dbReference type="Proteomes" id="UP001601059">
    <property type="component" value="Unassembled WGS sequence"/>
</dbReference>
<feature type="signal peptide" evidence="3">
    <location>
        <begin position="1"/>
        <end position="24"/>
    </location>
</feature>
<protein>
    <submittedName>
        <fullName evidence="4">YHYH domain-containing protein</fullName>
    </submittedName>
</protein>
<feature type="compositionally biased region" description="Low complexity" evidence="1">
    <location>
        <begin position="174"/>
        <end position="183"/>
    </location>
</feature>
<evidence type="ECO:0000256" key="3">
    <source>
        <dbReference type="SAM" id="SignalP"/>
    </source>
</evidence>
<sequence>MKGCFSLLFGVIVVSMLFSTPAYAHPGNTDSSGGHTCRTNCHEWGLNYGDYHYHDSYGGGGGTYEEGYDLGYEYSYSYTSECEEEYEWWWEGSQAFGDGYEQGIADGHEEGLEVCYMNSYNSGYEWGYSDYQEGLEYDGTTVIYDEITFEEGYADGWNDSESEDTAQAEETEEVVSVTSNSTDNDSDNDHVLNSSQEQTVYEKGYSEGHWDATNEYIFEDYERGFTEEELSLFQKGYYAGWVEGGGGGSLETIWYEGITFFTSHPLLVILSLIGVLWGIRTLLQKKPNTAHTNIASKVVNILLWTGFLVLLYYLVS</sequence>
<evidence type="ECO:0000313" key="4">
    <source>
        <dbReference type="EMBL" id="MFE8701042.1"/>
    </source>
</evidence>
<accession>A0ABW6KEA7</accession>
<name>A0ABW6KEA7_9BACI</name>
<feature type="chain" id="PRO_5045183599" evidence="3">
    <location>
        <begin position="25"/>
        <end position="316"/>
    </location>
</feature>
<keyword evidence="2" id="KW-0472">Membrane</keyword>
<comment type="caution">
    <text evidence="4">The sequence shown here is derived from an EMBL/GenBank/DDBJ whole genome shotgun (WGS) entry which is preliminary data.</text>
</comment>
<dbReference type="NCBIfam" id="NF033223">
    <property type="entry name" value="YHYH_alt"/>
    <property type="match status" value="1"/>
</dbReference>
<dbReference type="InterPro" id="IPR047773">
    <property type="entry name" value="YHYH_dom_bact"/>
</dbReference>
<keyword evidence="5" id="KW-1185">Reference proteome</keyword>
<evidence type="ECO:0000313" key="5">
    <source>
        <dbReference type="Proteomes" id="UP001601059"/>
    </source>
</evidence>
<keyword evidence="3" id="KW-0732">Signal</keyword>